<dbReference type="EMBL" id="BSFP01000053">
    <property type="protein sequence ID" value="GLL05138.1"/>
    <property type="molecule type" value="Genomic_DNA"/>
</dbReference>
<organism evidence="1 2">
    <name type="scientific">Dactylosporangium matsuzakiense</name>
    <dbReference type="NCBI Taxonomy" id="53360"/>
    <lineage>
        <taxon>Bacteria</taxon>
        <taxon>Bacillati</taxon>
        <taxon>Actinomycetota</taxon>
        <taxon>Actinomycetes</taxon>
        <taxon>Micromonosporales</taxon>
        <taxon>Micromonosporaceae</taxon>
        <taxon>Dactylosporangium</taxon>
    </lineage>
</organism>
<dbReference type="InterPro" id="IPR029058">
    <property type="entry name" value="AB_hydrolase_fold"/>
</dbReference>
<proteinExistence type="predicted"/>
<comment type="caution">
    <text evidence="1">The sequence shown here is derived from an EMBL/GenBank/DDBJ whole genome shotgun (WGS) entry which is preliminary data.</text>
</comment>
<dbReference type="InterPro" id="IPR003386">
    <property type="entry name" value="LACT/PDAT_acylTrfase"/>
</dbReference>
<dbReference type="AlphaFoldDB" id="A0A9W6KPE8"/>
<dbReference type="Pfam" id="PF02450">
    <property type="entry name" value="LCAT"/>
    <property type="match status" value="1"/>
</dbReference>
<name>A0A9W6KPE8_9ACTN</name>
<accession>A0A9W6KPE8</accession>
<evidence type="ECO:0008006" key="3">
    <source>
        <dbReference type="Google" id="ProtNLM"/>
    </source>
</evidence>
<dbReference type="Proteomes" id="UP001143480">
    <property type="component" value="Unassembled WGS sequence"/>
</dbReference>
<keyword evidence="2" id="KW-1185">Reference proteome</keyword>
<dbReference type="GO" id="GO:0006629">
    <property type="term" value="P:lipid metabolic process"/>
    <property type="evidence" value="ECO:0007669"/>
    <property type="project" value="InterPro"/>
</dbReference>
<gene>
    <name evidence="1" type="ORF">GCM10017581_068850</name>
</gene>
<evidence type="ECO:0000313" key="2">
    <source>
        <dbReference type="Proteomes" id="UP001143480"/>
    </source>
</evidence>
<dbReference type="PANTHER" id="PTHR11440">
    <property type="entry name" value="LECITHIN-CHOLESTEROL ACYLTRANSFERASE-RELATED"/>
    <property type="match status" value="1"/>
</dbReference>
<reference evidence="1" key="2">
    <citation type="submission" date="2023-01" db="EMBL/GenBank/DDBJ databases">
        <authorList>
            <person name="Sun Q."/>
            <person name="Evtushenko L."/>
        </authorList>
    </citation>
    <scope>NUCLEOTIDE SEQUENCE</scope>
    <source>
        <strain evidence="1">VKM Ac-1321</strain>
    </source>
</reference>
<sequence length="475" mass="51799">MVNLVRRFVSATFEERLSLVADATNRAMLQRHLGEEALAEYLALADQFDSRHLDGSRPPNLIFLPGVMGSSLASMGLGGTWWLDIASRHHIADLRLTPDGKVDADPRARVEPVSVMGMYEGFFAGVYTTGNLQHLAFAYDWRKPLRLSAESLRSTVLSAAEASGGPVHIVAHSMGGLLARTTLMLYPELWPHVGKVVFIGSPHYGSPAIAGYLKNHLWGFELLALLGRYLDRSALRSLRGVLSLLPAPADVYPGVAEGTAHPCANFDLYDVDAWRLGLGGTERAHLQSALDDAAQLHRELHSWHMSLDPDLRERMATVVGVGYKTLFRLAYHQGFGHQWRHMDRVTARQPGVADREGDGRVPVASAVLPGLGDVRYVRGEHGRLPTIPSVYSDVFRFLSGTAMRLPRSATEALDDRHLSEADASTTPALAGFGAEPTGEDPGYLGLAEPDGPELDDLDAALAEGRLPAFTRIRLL</sequence>
<dbReference type="SUPFAM" id="SSF53474">
    <property type="entry name" value="alpha/beta-Hydrolases"/>
    <property type="match status" value="1"/>
</dbReference>
<dbReference type="Gene3D" id="3.40.50.1820">
    <property type="entry name" value="alpha/beta hydrolase"/>
    <property type="match status" value="1"/>
</dbReference>
<protein>
    <recommendedName>
        <fullName evidence="3">Lecithin:cholesterol acyltransferase</fullName>
    </recommendedName>
</protein>
<evidence type="ECO:0000313" key="1">
    <source>
        <dbReference type="EMBL" id="GLL05138.1"/>
    </source>
</evidence>
<reference evidence="1" key="1">
    <citation type="journal article" date="2014" name="Int. J. Syst. Evol. Microbiol.">
        <title>Complete genome sequence of Corynebacterium casei LMG S-19264T (=DSM 44701T), isolated from a smear-ripened cheese.</title>
        <authorList>
            <consortium name="US DOE Joint Genome Institute (JGI-PGF)"/>
            <person name="Walter F."/>
            <person name="Albersmeier A."/>
            <person name="Kalinowski J."/>
            <person name="Ruckert C."/>
        </authorList>
    </citation>
    <scope>NUCLEOTIDE SEQUENCE</scope>
    <source>
        <strain evidence="1">VKM Ac-1321</strain>
    </source>
</reference>
<dbReference type="GO" id="GO:0008374">
    <property type="term" value="F:O-acyltransferase activity"/>
    <property type="evidence" value="ECO:0007669"/>
    <property type="project" value="InterPro"/>
</dbReference>
<dbReference type="RefSeq" id="WP_271189811.1">
    <property type="nucleotide sequence ID" value="NZ_BSFP01000053.1"/>
</dbReference>